<reference evidence="1 2" key="1">
    <citation type="submission" date="2024-01" db="EMBL/GenBank/DDBJ databases">
        <title>Genome assemblies of Stephania.</title>
        <authorList>
            <person name="Yang L."/>
        </authorList>
    </citation>
    <scope>NUCLEOTIDE SEQUENCE [LARGE SCALE GENOMIC DNA]</scope>
    <source>
        <strain evidence="1">YNDBR</strain>
        <tissue evidence="1">Leaf</tissue>
    </source>
</reference>
<gene>
    <name evidence="1" type="ORF">Syun_025747</name>
</gene>
<protein>
    <submittedName>
        <fullName evidence="1">Uncharacterized protein</fullName>
    </submittedName>
</protein>
<dbReference type="EMBL" id="JBBNAF010000011">
    <property type="protein sequence ID" value="KAK9098702.1"/>
    <property type="molecule type" value="Genomic_DNA"/>
</dbReference>
<keyword evidence="2" id="KW-1185">Reference proteome</keyword>
<evidence type="ECO:0000313" key="2">
    <source>
        <dbReference type="Proteomes" id="UP001420932"/>
    </source>
</evidence>
<comment type="caution">
    <text evidence="1">The sequence shown here is derived from an EMBL/GenBank/DDBJ whole genome shotgun (WGS) entry which is preliminary data.</text>
</comment>
<dbReference type="Proteomes" id="UP001420932">
    <property type="component" value="Unassembled WGS sequence"/>
</dbReference>
<evidence type="ECO:0000313" key="1">
    <source>
        <dbReference type="EMBL" id="KAK9098702.1"/>
    </source>
</evidence>
<accession>A0AAP0EXL2</accession>
<organism evidence="1 2">
    <name type="scientific">Stephania yunnanensis</name>
    <dbReference type="NCBI Taxonomy" id="152371"/>
    <lineage>
        <taxon>Eukaryota</taxon>
        <taxon>Viridiplantae</taxon>
        <taxon>Streptophyta</taxon>
        <taxon>Embryophyta</taxon>
        <taxon>Tracheophyta</taxon>
        <taxon>Spermatophyta</taxon>
        <taxon>Magnoliopsida</taxon>
        <taxon>Ranunculales</taxon>
        <taxon>Menispermaceae</taxon>
        <taxon>Menispermoideae</taxon>
        <taxon>Cissampelideae</taxon>
        <taxon>Stephania</taxon>
    </lineage>
</organism>
<name>A0AAP0EXL2_9MAGN</name>
<dbReference type="AlphaFoldDB" id="A0AAP0EXL2"/>
<proteinExistence type="predicted"/>
<sequence>MESLLQNLSTFNNIMSGLTPSFADINFSQLLFLYLKRPLVTIYIFLKNCLICVLF</sequence>